<sequence length="112" mass="12402">MYNQLKMLRSVILLVGFCVAVNTPAQDRPLFSVERGVQPPPAVTLSAVSLASRDARPIDWRKYMSVKIKPVALYRNVHFPPESMALAIRISKESIYNGLPCGAQPSSTRGFL</sequence>
<reference evidence="2 3" key="1">
    <citation type="submission" date="2017-08" db="EMBL/GenBank/DDBJ databases">
        <title>Comparative genomics of bacteria isolated from necrotic lesions of AOD affected trees.</title>
        <authorList>
            <person name="Doonan J."/>
            <person name="Denman S."/>
            <person name="McDonald J.E."/>
        </authorList>
    </citation>
    <scope>NUCLEOTIDE SEQUENCE [LARGE SCALE GENOMIC DNA]</scope>
    <source>
        <strain evidence="2 3">477</strain>
    </source>
</reference>
<feature type="signal peptide" evidence="1">
    <location>
        <begin position="1"/>
        <end position="25"/>
    </location>
</feature>
<evidence type="ECO:0000256" key="1">
    <source>
        <dbReference type="SAM" id="SignalP"/>
    </source>
</evidence>
<keyword evidence="1" id="KW-0732">Signal</keyword>
<dbReference type="AlphaFoldDB" id="A0AAD0SGP6"/>
<gene>
    <name evidence="2" type="ORF">CKQ53_10965</name>
</gene>
<dbReference type="Proteomes" id="UP000263881">
    <property type="component" value="Chromosome"/>
</dbReference>
<name>A0AAD0SGP6_9GAMM</name>
<keyword evidence="3" id="KW-1185">Reference proteome</keyword>
<dbReference type="KEGG" id="lbq:CKQ53_10965"/>
<proteinExistence type="predicted"/>
<evidence type="ECO:0000313" key="3">
    <source>
        <dbReference type="Proteomes" id="UP000263881"/>
    </source>
</evidence>
<organism evidence="2 3">
    <name type="scientific">Lonsdalea britannica</name>
    <dbReference type="NCBI Taxonomy" id="1082704"/>
    <lineage>
        <taxon>Bacteria</taxon>
        <taxon>Pseudomonadati</taxon>
        <taxon>Pseudomonadota</taxon>
        <taxon>Gammaproteobacteria</taxon>
        <taxon>Enterobacterales</taxon>
        <taxon>Pectobacteriaceae</taxon>
        <taxon>Lonsdalea</taxon>
    </lineage>
</organism>
<dbReference type="EMBL" id="CP023009">
    <property type="protein sequence ID" value="AXW87449.1"/>
    <property type="molecule type" value="Genomic_DNA"/>
</dbReference>
<accession>A0AAD0SGP6</accession>
<feature type="chain" id="PRO_5042269115" evidence="1">
    <location>
        <begin position="26"/>
        <end position="112"/>
    </location>
</feature>
<protein>
    <submittedName>
        <fullName evidence="2">Uncharacterized protein</fullName>
    </submittedName>
</protein>
<evidence type="ECO:0000313" key="2">
    <source>
        <dbReference type="EMBL" id="AXW87449.1"/>
    </source>
</evidence>